<accession>A0AAE8MX50</accession>
<organism evidence="5 6">
    <name type="scientific">Cephalotrichum gorgonifer</name>
    <dbReference type="NCBI Taxonomy" id="2041049"/>
    <lineage>
        <taxon>Eukaryota</taxon>
        <taxon>Fungi</taxon>
        <taxon>Dikarya</taxon>
        <taxon>Ascomycota</taxon>
        <taxon>Pezizomycotina</taxon>
        <taxon>Sordariomycetes</taxon>
        <taxon>Hypocreomycetidae</taxon>
        <taxon>Microascales</taxon>
        <taxon>Microascaceae</taxon>
        <taxon>Cephalotrichum</taxon>
    </lineage>
</organism>
<evidence type="ECO:0000256" key="2">
    <source>
        <dbReference type="SAM" id="MobiDB-lite"/>
    </source>
</evidence>
<dbReference type="EMBL" id="ONZQ02000004">
    <property type="protein sequence ID" value="SPO00966.1"/>
    <property type="molecule type" value="Genomic_DNA"/>
</dbReference>
<comment type="caution">
    <text evidence="5">The sequence shown here is derived from an EMBL/GenBank/DDBJ whole genome shotgun (WGS) entry which is preliminary data.</text>
</comment>
<feature type="compositionally biased region" description="Low complexity" evidence="2">
    <location>
        <begin position="164"/>
        <end position="187"/>
    </location>
</feature>
<evidence type="ECO:0000256" key="1">
    <source>
        <dbReference type="ARBA" id="ARBA00022729"/>
    </source>
</evidence>
<dbReference type="Proteomes" id="UP001187682">
    <property type="component" value="Unassembled WGS sequence"/>
</dbReference>
<evidence type="ECO:0000259" key="4">
    <source>
        <dbReference type="Pfam" id="PF10342"/>
    </source>
</evidence>
<protein>
    <recommendedName>
        <fullName evidence="4">Yeast cell wall synthesis Kre9/Knh1-like N-terminal domain-containing protein</fullName>
    </recommendedName>
</protein>
<dbReference type="PANTHER" id="PTHR40633">
    <property type="entry name" value="MATRIX PROTEIN, PUTATIVE (AFU_ORTHOLOGUE AFUA_8G05410)-RELATED"/>
    <property type="match status" value="1"/>
</dbReference>
<feature type="region of interest" description="Disordered" evidence="2">
    <location>
        <begin position="126"/>
        <end position="208"/>
    </location>
</feature>
<reference evidence="5" key="1">
    <citation type="submission" date="2018-03" db="EMBL/GenBank/DDBJ databases">
        <authorList>
            <person name="Guldener U."/>
        </authorList>
    </citation>
    <scope>NUCLEOTIDE SEQUENCE</scope>
</reference>
<gene>
    <name evidence="5" type="ORF">DNG_03714</name>
</gene>
<dbReference type="InterPro" id="IPR052982">
    <property type="entry name" value="SRP1/TIP1-like"/>
</dbReference>
<name>A0AAE8MX50_9PEZI</name>
<feature type="chain" id="PRO_5042268604" description="Yeast cell wall synthesis Kre9/Knh1-like N-terminal domain-containing protein" evidence="3">
    <location>
        <begin position="20"/>
        <end position="229"/>
    </location>
</feature>
<feature type="domain" description="Yeast cell wall synthesis Kre9/Knh1-like N-terminal" evidence="4">
    <location>
        <begin position="29"/>
        <end position="124"/>
    </location>
</feature>
<evidence type="ECO:0000256" key="3">
    <source>
        <dbReference type="SAM" id="SignalP"/>
    </source>
</evidence>
<evidence type="ECO:0000313" key="5">
    <source>
        <dbReference type="EMBL" id="SPO00966.1"/>
    </source>
</evidence>
<sequence>MQFVIPAATLLAFVSGALAQVAGFDTITKPETDEKIAAGSTYTIVWEAAPAKYDDETVTISLIAGKDRGSLIPLADPIAVGVVNSEGSYAWKVASDLGDAAVYGIKIALDSDPTIFQYSFPFHVEASDDVPTNSTGPATSTAGDDDSASSTVVPPKPTGHSNHTTSAAPKPTVTTTSTTDGDADSTPEPTADTPEESNPPTVGDNGAATNGAMGTFALVGALAIAAFNF</sequence>
<dbReference type="AlphaFoldDB" id="A0AAE8MX50"/>
<proteinExistence type="predicted"/>
<keyword evidence="1 3" id="KW-0732">Signal</keyword>
<keyword evidence="6" id="KW-1185">Reference proteome</keyword>
<feature type="signal peptide" evidence="3">
    <location>
        <begin position="1"/>
        <end position="19"/>
    </location>
</feature>
<dbReference type="PANTHER" id="PTHR40633:SF1">
    <property type="entry name" value="GPI ANCHORED SERINE-THREONINE RICH PROTEIN (AFU_ORTHOLOGUE AFUA_1G03630)"/>
    <property type="match status" value="1"/>
</dbReference>
<dbReference type="InterPro" id="IPR018466">
    <property type="entry name" value="Kre9/Knh1-like_N"/>
</dbReference>
<dbReference type="Pfam" id="PF10342">
    <property type="entry name" value="Kre9_KNH"/>
    <property type="match status" value="1"/>
</dbReference>
<evidence type="ECO:0000313" key="6">
    <source>
        <dbReference type="Proteomes" id="UP001187682"/>
    </source>
</evidence>